<comment type="caution">
    <text evidence="1">The sequence shown here is derived from an EMBL/GenBank/DDBJ whole genome shotgun (WGS) entry which is preliminary data.</text>
</comment>
<sequence>MWEDFAIDVNNEMKKRNSYSHLVEDYEEQTRKVSECSKESDNSKATHLSNKISPQSSKSLINYCYLISFLKLLLI</sequence>
<protein>
    <submittedName>
        <fullName evidence="1">Uncharacterized protein</fullName>
    </submittedName>
</protein>
<dbReference type="EMBL" id="CAJEWN010002942">
    <property type="protein sequence ID" value="CAD2205882.1"/>
    <property type="molecule type" value="Genomic_DNA"/>
</dbReference>
<evidence type="ECO:0000313" key="1">
    <source>
        <dbReference type="EMBL" id="CAD2205882.1"/>
    </source>
</evidence>
<name>A0A6V7Y2U4_MELEN</name>
<evidence type="ECO:0000313" key="2">
    <source>
        <dbReference type="Proteomes" id="UP000580250"/>
    </source>
</evidence>
<gene>
    <name evidence="1" type="ORF">MENT_LOCUS59727</name>
</gene>
<reference evidence="1 2" key="1">
    <citation type="submission" date="2020-08" db="EMBL/GenBank/DDBJ databases">
        <authorList>
            <person name="Koutsovoulos G."/>
            <person name="Danchin GJ E."/>
        </authorList>
    </citation>
    <scope>NUCLEOTIDE SEQUENCE [LARGE SCALE GENOMIC DNA]</scope>
</reference>
<accession>A0A6V7Y2U4</accession>
<proteinExistence type="predicted"/>
<dbReference type="AlphaFoldDB" id="A0A6V7Y2U4"/>
<dbReference type="Proteomes" id="UP000580250">
    <property type="component" value="Unassembled WGS sequence"/>
</dbReference>
<organism evidence="1 2">
    <name type="scientific">Meloidogyne enterolobii</name>
    <name type="common">Root-knot nematode worm</name>
    <name type="synonym">Meloidogyne mayaguensis</name>
    <dbReference type="NCBI Taxonomy" id="390850"/>
    <lineage>
        <taxon>Eukaryota</taxon>
        <taxon>Metazoa</taxon>
        <taxon>Ecdysozoa</taxon>
        <taxon>Nematoda</taxon>
        <taxon>Chromadorea</taxon>
        <taxon>Rhabditida</taxon>
        <taxon>Tylenchina</taxon>
        <taxon>Tylenchomorpha</taxon>
        <taxon>Tylenchoidea</taxon>
        <taxon>Meloidogynidae</taxon>
        <taxon>Meloidogyninae</taxon>
        <taxon>Meloidogyne</taxon>
    </lineage>
</organism>